<dbReference type="InterPro" id="IPR000673">
    <property type="entry name" value="Sig_transdc_resp-reg_Me-estase"/>
</dbReference>
<dbReference type="NCBIfam" id="NF001965">
    <property type="entry name" value="PRK00742.1"/>
    <property type="match status" value="1"/>
</dbReference>
<feature type="region of interest" description="Disordered" evidence="6">
    <location>
        <begin position="137"/>
        <end position="158"/>
    </location>
</feature>
<keyword evidence="10" id="KW-1185">Reference proteome</keyword>
<evidence type="ECO:0000256" key="2">
    <source>
        <dbReference type="ARBA" id="ARBA00048267"/>
    </source>
</evidence>
<keyword evidence="3 4" id="KW-0145">Chemotaxis</keyword>
<gene>
    <name evidence="3 9" type="primary">cheB</name>
    <name evidence="9" type="ORF">ER308_17895</name>
</gene>
<dbReference type="InterPro" id="IPR001789">
    <property type="entry name" value="Sig_transdc_resp-reg_receiver"/>
</dbReference>
<dbReference type="OrthoDB" id="9793421at2"/>
<dbReference type="PROSITE" id="PS50122">
    <property type="entry name" value="CHEB"/>
    <property type="match status" value="1"/>
</dbReference>
<dbReference type="EMBL" id="CP036402">
    <property type="protein sequence ID" value="QBI21257.1"/>
    <property type="molecule type" value="Genomic_DNA"/>
</dbReference>
<evidence type="ECO:0000256" key="3">
    <source>
        <dbReference type="HAMAP-Rule" id="MF_00099"/>
    </source>
</evidence>
<comment type="domain">
    <text evidence="3">Contains a C-terminal catalytic domain, and an N-terminal region which modulates catalytic activity.</text>
</comment>
<dbReference type="GO" id="GO:0032259">
    <property type="term" value="P:methylation"/>
    <property type="evidence" value="ECO:0007669"/>
    <property type="project" value="UniProtKB-KW"/>
</dbReference>
<evidence type="ECO:0000259" key="7">
    <source>
        <dbReference type="PROSITE" id="PS50110"/>
    </source>
</evidence>
<dbReference type="GO" id="GO:0000156">
    <property type="term" value="F:phosphorelay response regulator activity"/>
    <property type="evidence" value="ECO:0007669"/>
    <property type="project" value="InterPro"/>
</dbReference>
<dbReference type="Pfam" id="PF01339">
    <property type="entry name" value="CheB_methylest"/>
    <property type="match status" value="1"/>
</dbReference>
<dbReference type="InterPro" id="IPR008248">
    <property type="entry name" value="CheB-like"/>
</dbReference>
<comment type="similarity">
    <text evidence="3">Belongs to the CheB family.</text>
</comment>
<dbReference type="PANTHER" id="PTHR42872">
    <property type="entry name" value="PROTEIN-GLUTAMATE METHYLESTERASE/PROTEIN-GLUTAMINE GLUTAMINASE"/>
    <property type="match status" value="1"/>
</dbReference>
<dbReference type="Pfam" id="PF00072">
    <property type="entry name" value="Response_reg"/>
    <property type="match status" value="1"/>
</dbReference>
<evidence type="ECO:0000256" key="5">
    <source>
        <dbReference type="PROSITE-ProRule" id="PRU00169"/>
    </source>
</evidence>
<dbReference type="Gene3D" id="3.40.50.180">
    <property type="entry name" value="Methylesterase CheB, C-terminal domain"/>
    <property type="match status" value="1"/>
</dbReference>
<dbReference type="PROSITE" id="PS50110">
    <property type="entry name" value="RESPONSE_REGULATORY"/>
    <property type="match status" value="1"/>
</dbReference>
<dbReference type="GO" id="GO:0006935">
    <property type="term" value="P:chemotaxis"/>
    <property type="evidence" value="ECO:0007669"/>
    <property type="project" value="UniProtKB-UniRule"/>
</dbReference>
<evidence type="ECO:0000313" key="10">
    <source>
        <dbReference type="Proteomes" id="UP000291469"/>
    </source>
</evidence>
<evidence type="ECO:0000256" key="1">
    <source>
        <dbReference type="ARBA" id="ARBA00022801"/>
    </source>
</evidence>
<feature type="active site" evidence="3 4">
    <location>
        <position position="200"/>
    </location>
</feature>
<keyword evidence="1 3" id="KW-0378">Hydrolase</keyword>
<dbReference type="HAMAP" id="MF_00099">
    <property type="entry name" value="CheB_chemtxs"/>
    <property type="match status" value="1"/>
</dbReference>
<dbReference type="CDD" id="cd17541">
    <property type="entry name" value="REC_CheB-like"/>
    <property type="match status" value="1"/>
</dbReference>
<dbReference type="SMART" id="SM00448">
    <property type="entry name" value="REC"/>
    <property type="match status" value="1"/>
</dbReference>
<keyword evidence="3 5" id="KW-0597">Phosphoprotein</keyword>
<accession>A0A411YJ81</accession>
<dbReference type="InterPro" id="IPR035909">
    <property type="entry name" value="CheB_C"/>
</dbReference>
<keyword evidence="3" id="KW-0963">Cytoplasm</keyword>
<dbReference type="PIRSF" id="PIRSF000876">
    <property type="entry name" value="RR_chemtxs_CheB"/>
    <property type="match status" value="1"/>
</dbReference>
<comment type="PTM">
    <text evidence="3">Phosphorylated by CheA. Phosphorylation of the N-terminal regulatory domain activates the methylesterase activity.</text>
</comment>
<evidence type="ECO:0000259" key="8">
    <source>
        <dbReference type="PROSITE" id="PS50122"/>
    </source>
</evidence>
<dbReference type="Gene3D" id="3.40.50.2300">
    <property type="match status" value="1"/>
</dbReference>
<comment type="catalytic activity">
    <reaction evidence="3">
        <text>L-glutaminyl-[protein] + H2O = L-glutamyl-[protein] + NH4(+)</text>
        <dbReference type="Rhea" id="RHEA:16441"/>
        <dbReference type="Rhea" id="RHEA-COMP:10207"/>
        <dbReference type="Rhea" id="RHEA-COMP:10208"/>
        <dbReference type="ChEBI" id="CHEBI:15377"/>
        <dbReference type="ChEBI" id="CHEBI:28938"/>
        <dbReference type="ChEBI" id="CHEBI:29973"/>
        <dbReference type="ChEBI" id="CHEBI:30011"/>
        <dbReference type="EC" id="3.5.1.44"/>
    </reaction>
</comment>
<dbReference type="Proteomes" id="UP000291469">
    <property type="component" value="Chromosome"/>
</dbReference>
<dbReference type="CDD" id="cd16432">
    <property type="entry name" value="CheB_Rec"/>
    <property type="match status" value="1"/>
</dbReference>
<sequence>MARKRVLVVDDSVVVRKLVTEVIAADDGLEVCGTAPNGRIALAKVDQLAPDLVTLDVEMPDMNGLEALSALRESHPELPVVMFSTLTDRGARVTLDALMRGANDYVTKPANVGGVSQAIAAVKAELIPKVRALTGADDVRPAPPTRLSPAARARPAASRSGSGRIDLIVVGVSTGGPNVLAEFVPHLPGDLGVPMVIVQHMPPVFTQLLAQRLDARSPLTVAEGSDGAPVQGGQVWIAPGDRHLLVRRDAGGLRLGINIGPPENSCRPSADVLFRSAVEACDGRVLGLVLTGMGQDGLRGSERIVEAGGSVLAQDKASSVVWGMPGAVTQAGLAEEQLPVTGLVDSVVRRVRAGAGRAAAEAAR</sequence>
<feature type="active site" evidence="3 4">
    <location>
        <position position="296"/>
    </location>
</feature>
<proteinExistence type="inferred from homology"/>
<comment type="function">
    <text evidence="3">Involved in chemotaxis. Part of a chemotaxis signal transduction system that modulates chemotaxis in response to various stimuli. Catalyzes the demethylation of specific methylglutamate residues introduced into the chemoreceptors (methyl-accepting chemotaxis proteins or MCP) by CheR. Also mediates the irreversible deamidation of specific glutamine residues to glutamic acid.</text>
</comment>
<comment type="subcellular location">
    <subcellularLocation>
        <location evidence="3">Cytoplasm</location>
    </subcellularLocation>
</comment>
<feature type="modified residue" description="4-aspartylphosphate" evidence="3 5">
    <location>
        <position position="56"/>
    </location>
</feature>
<dbReference type="EC" id="3.5.1.44" evidence="3"/>
<dbReference type="InterPro" id="IPR011006">
    <property type="entry name" value="CheY-like_superfamily"/>
</dbReference>
<dbReference type="RefSeq" id="WP_131156250.1">
    <property type="nucleotide sequence ID" value="NZ_CP036402.1"/>
</dbReference>
<protein>
    <recommendedName>
        <fullName evidence="3">Protein-glutamate methylesterase/protein-glutamine glutaminase</fullName>
        <ecNumber evidence="3">3.1.1.61</ecNumber>
        <ecNumber evidence="3">3.5.1.44</ecNumber>
    </recommendedName>
</protein>
<dbReference type="PANTHER" id="PTHR42872:SF3">
    <property type="entry name" value="PROTEIN-GLUTAMATE METHYLESTERASE_PROTEIN-GLUTAMINE GLUTAMINASE 1"/>
    <property type="match status" value="1"/>
</dbReference>
<comment type="catalytic activity">
    <reaction evidence="2 3">
        <text>[protein]-L-glutamate 5-O-methyl ester + H2O = L-glutamyl-[protein] + methanol + H(+)</text>
        <dbReference type="Rhea" id="RHEA:23236"/>
        <dbReference type="Rhea" id="RHEA-COMP:10208"/>
        <dbReference type="Rhea" id="RHEA-COMP:10311"/>
        <dbReference type="ChEBI" id="CHEBI:15377"/>
        <dbReference type="ChEBI" id="CHEBI:15378"/>
        <dbReference type="ChEBI" id="CHEBI:17790"/>
        <dbReference type="ChEBI" id="CHEBI:29973"/>
        <dbReference type="ChEBI" id="CHEBI:82795"/>
        <dbReference type="EC" id="3.1.1.61"/>
    </reaction>
</comment>
<keyword evidence="9" id="KW-0808">Transferase</keyword>
<dbReference type="EC" id="3.1.1.61" evidence="3"/>
<feature type="domain" description="CheB-type methylesterase" evidence="8">
    <location>
        <begin position="160"/>
        <end position="354"/>
    </location>
</feature>
<evidence type="ECO:0000256" key="6">
    <source>
        <dbReference type="SAM" id="MobiDB-lite"/>
    </source>
</evidence>
<dbReference type="GO" id="GO:0005737">
    <property type="term" value="C:cytoplasm"/>
    <property type="evidence" value="ECO:0007669"/>
    <property type="project" value="UniProtKB-SubCell"/>
</dbReference>
<evidence type="ECO:0000313" key="9">
    <source>
        <dbReference type="EMBL" id="QBI21257.1"/>
    </source>
</evidence>
<dbReference type="GO" id="GO:0050568">
    <property type="term" value="F:protein-glutamine glutaminase activity"/>
    <property type="evidence" value="ECO:0007669"/>
    <property type="project" value="UniProtKB-UniRule"/>
</dbReference>
<dbReference type="SUPFAM" id="SSF52738">
    <property type="entry name" value="Methylesterase CheB, C-terminal domain"/>
    <property type="match status" value="1"/>
</dbReference>
<dbReference type="KEGG" id="erz:ER308_17895"/>
<feature type="active site" evidence="3 4">
    <location>
        <position position="173"/>
    </location>
</feature>
<feature type="compositionally biased region" description="Low complexity" evidence="6">
    <location>
        <begin position="147"/>
        <end position="158"/>
    </location>
</feature>
<organism evidence="9 10">
    <name type="scientific">Egibacter rhizosphaerae</name>
    <dbReference type="NCBI Taxonomy" id="1670831"/>
    <lineage>
        <taxon>Bacteria</taxon>
        <taxon>Bacillati</taxon>
        <taxon>Actinomycetota</taxon>
        <taxon>Nitriliruptoria</taxon>
        <taxon>Egibacterales</taxon>
        <taxon>Egibacteraceae</taxon>
        <taxon>Egibacter</taxon>
    </lineage>
</organism>
<dbReference type="SUPFAM" id="SSF52172">
    <property type="entry name" value="CheY-like"/>
    <property type="match status" value="1"/>
</dbReference>
<keyword evidence="9" id="KW-0489">Methyltransferase</keyword>
<dbReference type="GO" id="GO:0008984">
    <property type="term" value="F:protein-glutamate methylesterase activity"/>
    <property type="evidence" value="ECO:0007669"/>
    <property type="project" value="UniProtKB-UniRule"/>
</dbReference>
<reference evidence="9 10" key="1">
    <citation type="submission" date="2019-01" db="EMBL/GenBank/DDBJ databases">
        <title>Egibacter rhizosphaerae EGI 80759T.</title>
        <authorList>
            <person name="Chen D.-D."/>
            <person name="Tian Y."/>
            <person name="Jiao J.-Y."/>
            <person name="Zhang X.-T."/>
            <person name="Zhang Y.-G."/>
            <person name="Zhang Y."/>
            <person name="Xiao M."/>
            <person name="Shu W.-S."/>
            <person name="Li W.-J."/>
        </authorList>
    </citation>
    <scope>NUCLEOTIDE SEQUENCE [LARGE SCALE GENOMIC DNA]</scope>
    <source>
        <strain evidence="9 10">EGI 80759</strain>
    </source>
</reference>
<dbReference type="AlphaFoldDB" id="A0A411YJ81"/>
<feature type="domain" description="Response regulatory" evidence="7">
    <location>
        <begin position="5"/>
        <end position="123"/>
    </location>
</feature>
<name>A0A411YJ81_9ACTN</name>
<dbReference type="GO" id="GO:0008168">
    <property type="term" value="F:methyltransferase activity"/>
    <property type="evidence" value="ECO:0007669"/>
    <property type="project" value="UniProtKB-KW"/>
</dbReference>
<evidence type="ECO:0000256" key="4">
    <source>
        <dbReference type="PROSITE-ProRule" id="PRU00050"/>
    </source>
</evidence>